<evidence type="ECO:0000313" key="3">
    <source>
        <dbReference type="Proteomes" id="UP000516173"/>
    </source>
</evidence>
<evidence type="ECO:0000259" key="1">
    <source>
        <dbReference type="PROSITE" id="PS50995"/>
    </source>
</evidence>
<keyword evidence="3" id="KW-1185">Reference proteome</keyword>
<accession>A0A7G1KIF3</accession>
<dbReference type="EMBL" id="AP023396">
    <property type="protein sequence ID" value="BCK54800.1"/>
    <property type="molecule type" value="Genomic_DNA"/>
</dbReference>
<dbReference type="SUPFAM" id="SSF46785">
    <property type="entry name" value="Winged helix' DNA-binding domain"/>
    <property type="match status" value="1"/>
</dbReference>
<feature type="domain" description="HTH marR-type" evidence="1">
    <location>
        <begin position="27"/>
        <end position="163"/>
    </location>
</feature>
<proteinExistence type="predicted"/>
<sequence>MALTQVRYAPVMETGEELRFDHGEHTPARLKRQLARLASMTAAQMARVSRDALRAAGARKDHFVVLAALAESGPVSQAGLSDRTSVYKSDLVSVINDLEDGGWVRRSPDPADKRRNVITITELGERRLAELDRVLDGVNEHIMTPLDRDERAQLFNLLNRINIHLATAADGTRPPGRKIP</sequence>
<dbReference type="PRINTS" id="PR00598">
    <property type="entry name" value="HTHMARR"/>
</dbReference>
<dbReference type="InterPro" id="IPR000835">
    <property type="entry name" value="HTH_MarR-typ"/>
</dbReference>
<protein>
    <recommendedName>
        <fullName evidence="1">HTH marR-type domain-containing protein</fullName>
    </recommendedName>
</protein>
<dbReference type="PANTHER" id="PTHR33164">
    <property type="entry name" value="TRANSCRIPTIONAL REGULATOR, MARR FAMILY"/>
    <property type="match status" value="1"/>
</dbReference>
<dbReference type="SMART" id="SM00347">
    <property type="entry name" value="HTH_MARR"/>
    <property type="match status" value="1"/>
</dbReference>
<organism evidence="2 3">
    <name type="scientific">Nocardia wallacei</name>
    <dbReference type="NCBI Taxonomy" id="480035"/>
    <lineage>
        <taxon>Bacteria</taxon>
        <taxon>Bacillati</taxon>
        <taxon>Actinomycetota</taxon>
        <taxon>Actinomycetes</taxon>
        <taxon>Mycobacteriales</taxon>
        <taxon>Nocardiaceae</taxon>
        <taxon>Nocardia</taxon>
    </lineage>
</organism>
<dbReference type="Pfam" id="PF12802">
    <property type="entry name" value="MarR_2"/>
    <property type="match status" value="1"/>
</dbReference>
<reference evidence="2 3" key="1">
    <citation type="submission" date="2020-08" db="EMBL/GenBank/DDBJ databases">
        <title>Genome Sequencing of Nocardia wallacei strain FMUON74 and assembly.</title>
        <authorList>
            <person name="Toyokawa M."/>
            <person name="Uesaka K."/>
        </authorList>
    </citation>
    <scope>NUCLEOTIDE SEQUENCE [LARGE SCALE GENOMIC DNA]</scope>
    <source>
        <strain evidence="2 3">FMUON74</strain>
    </source>
</reference>
<dbReference type="InterPro" id="IPR039422">
    <property type="entry name" value="MarR/SlyA-like"/>
</dbReference>
<dbReference type="PROSITE" id="PS50995">
    <property type="entry name" value="HTH_MARR_2"/>
    <property type="match status" value="1"/>
</dbReference>
<dbReference type="GO" id="GO:0003700">
    <property type="term" value="F:DNA-binding transcription factor activity"/>
    <property type="evidence" value="ECO:0007669"/>
    <property type="project" value="InterPro"/>
</dbReference>
<dbReference type="PANTHER" id="PTHR33164:SF43">
    <property type="entry name" value="HTH-TYPE TRANSCRIPTIONAL REPRESSOR YETL"/>
    <property type="match status" value="1"/>
</dbReference>
<dbReference type="Gene3D" id="1.10.10.10">
    <property type="entry name" value="Winged helix-like DNA-binding domain superfamily/Winged helix DNA-binding domain"/>
    <property type="match status" value="1"/>
</dbReference>
<evidence type="ECO:0000313" key="2">
    <source>
        <dbReference type="EMBL" id="BCK54800.1"/>
    </source>
</evidence>
<dbReference type="KEGG" id="nwl:NWFMUON74_25720"/>
<dbReference type="AlphaFoldDB" id="A0A7G1KIF3"/>
<dbReference type="InterPro" id="IPR036390">
    <property type="entry name" value="WH_DNA-bd_sf"/>
</dbReference>
<dbReference type="Proteomes" id="UP000516173">
    <property type="component" value="Chromosome"/>
</dbReference>
<name>A0A7G1KIF3_9NOCA</name>
<dbReference type="GO" id="GO:0006950">
    <property type="term" value="P:response to stress"/>
    <property type="evidence" value="ECO:0007669"/>
    <property type="project" value="TreeGrafter"/>
</dbReference>
<gene>
    <name evidence="2" type="ORF">NWFMUON74_25720</name>
</gene>
<dbReference type="InterPro" id="IPR036388">
    <property type="entry name" value="WH-like_DNA-bd_sf"/>
</dbReference>